<keyword evidence="3" id="KW-1185">Reference proteome</keyword>
<keyword evidence="1" id="KW-0472">Membrane</keyword>
<accession>A0A4U0H602</accession>
<name>A0A4U0H602_9SPHI</name>
<evidence type="ECO:0000313" key="3">
    <source>
        <dbReference type="Proteomes" id="UP000309872"/>
    </source>
</evidence>
<sequence length="194" mass="22820">MILDSFVLFWSMLILAFLLIIIGFIYLSYWLPKRFGYKRTGLWLAVTLTAFFISTIIYFIYEDEFFSKNDAKKKLNEHQIELRNDFTIISNSSGGIRDYMHQFTLGISDEDKNLIIEKITNADNFQPGLEDKYVLSSRVDRYSEVDTFFTANYKTANGFVHEHFRPHNIGTAPDFTVITILERDNKLIYEYIID</sequence>
<gene>
    <name evidence="2" type="ORF">FAZ19_07030</name>
</gene>
<feature type="transmembrane region" description="Helical" evidence="1">
    <location>
        <begin position="6"/>
        <end position="29"/>
    </location>
</feature>
<proteinExistence type="predicted"/>
<dbReference type="OrthoDB" id="709544at2"/>
<keyword evidence="1" id="KW-0812">Transmembrane</keyword>
<reference evidence="2 3" key="1">
    <citation type="submission" date="2019-04" db="EMBL/GenBank/DDBJ databases">
        <title>Sphingobacterium olei sp. nov., isolated from oil-contaminated soil.</title>
        <authorList>
            <person name="Liu B."/>
        </authorList>
    </citation>
    <scope>NUCLEOTIDE SEQUENCE [LARGE SCALE GENOMIC DNA]</scope>
    <source>
        <strain evidence="2 3">Y3L14</strain>
    </source>
</reference>
<dbReference type="AlphaFoldDB" id="A0A4U0H602"/>
<protein>
    <submittedName>
        <fullName evidence="2">Uncharacterized protein</fullName>
    </submittedName>
</protein>
<dbReference type="EMBL" id="SUKA01000002">
    <property type="protein sequence ID" value="TJY66664.1"/>
    <property type="molecule type" value="Genomic_DNA"/>
</dbReference>
<evidence type="ECO:0000313" key="2">
    <source>
        <dbReference type="EMBL" id="TJY66664.1"/>
    </source>
</evidence>
<dbReference type="RefSeq" id="WP_136820013.1">
    <property type="nucleotide sequence ID" value="NZ_BMJX01000002.1"/>
</dbReference>
<organism evidence="2 3">
    <name type="scientific">Sphingobacterium alkalisoli</name>
    <dbReference type="NCBI Taxonomy" id="1874115"/>
    <lineage>
        <taxon>Bacteria</taxon>
        <taxon>Pseudomonadati</taxon>
        <taxon>Bacteroidota</taxon>
        <taxon>Sphingobacteriia</taxon>
        <taxon>Sphingobacteriales</taxon>
        <taxon>Sphingobacteriaceae</taxon>
        <taxon>Sphingobacterium</taxon>
    </lineage>
</organism>
<dbReference type="Proteomes" id="UP000309872">
    <property type="component" value="Unassembled WGS sequence"/>
</dbReference>
<comment type="caution">
    <text evidence="2">The sequence shown here is derived from an EMBL/GenBank/DDBJ whole genome shotgun (WGS) entry which is preliminary data.</text>
</comment>
<evidence type="ECO:0000256" key="1">
    <source>
        <dbReference type="SAM" id="Phobius"/>
    </source>
</evidence>
<feature type="transmembrane region" description="Helical" evidence="1">
    <location>
        <begin position="41"/>
        <end position="61"/>
    </location>
</feature>
<keyword evidence="1" id="KW-1133">Transmembrane helix</keyword>